<evidence type="ECO:0000256" key="4">
    <source>
        <dbReference type="ARBA" id="ARBA00022723"/>
    </source>
</evidence>
<feature type="domain" description="RNase III" evidence="16">
    <location>
        <begin position="1371"/>
        <end position="1529"/>
    </location>
</feature>
<dbReference type="SMART" id="SM00490">
    <property type="entry name" value="HELICc"/>
    <property type="match status" value="1"/>
</dbReference>
<keyword evidence="10" id="KW-0067">ATP-binding</keyword>
<dbReference type="GO" id="GO:0004386">
    <property type="term" value="F:helicase activity"/>
    <property type="evidence" value="ECO:0007669"/>
    <property type="project" value="UniProtKB-KW"/>
</dbReference>
<evidence type="ECO:0000256" key="9">
    <source>
        <dbReference type="ARBA" id="ARBA00022806"/>
    </source>
</evidence>
<feature type="domain" description="RNase III" evidence="16">
    <location>
        <begin position="1125"/>
        <end position="1322"/>
    </location>
</feature>
<comment type="cofactor">
    <cofactor evidence="2">
        <name>Mg(2+)</name>
        <dbReference type="ChEBI" id="CHEBI:18420"/>
    </cofactor>
</comment>
<evidence type="ECO:0000259" key="17">
    <source>
        <dbReference type="PROSITE" id="PS50821"/>
    </source>
</evidence>
<keyword evidence="5" id="KW-0677">Repeat</keyword>
<accession>D6WA66</accession>
<dbReference type="STRING" id="7070.D6WA66"/>
<dbReference type="GO" id="GO:0070578">
    <property type="term" value="C:RISC-loading complex"/>
    <property type="evidence" value="ECO:0000318"/>
    <property type="project" value="GO_Central"/>
</dbReference>
<evidence type="ECO:0000259" key="19">
    <source>
        <dbReference type="PROSITE" id="PS51194"/>
    </source>
</evidence>
<dbReference type="GO" id="GO:0005634">
    <property type="term" value="C:nucleus"/>
    <property type="evidence" value="ECO:0000318"/>
    <property type="project" value="GO_Central"/>
</dbReference>
<dbReference type="SUPFAM" id="SSF52540">
    <property type="entry name" value="P-loop containing nucleoside triphosphate hydrolases"/>
    <property type="match status" value="1"/>
</dbReference>
<feature type="domain" description="Helicase C-terminal" evidence="19">
    <location>
        <begin position="364"/>
        <end position="536"/>
    </location>
</feature>
<evidence type="ECO:0000256" key="11">
    <source>
        <dbReference type="ARBA" id="ARBA00022842"/>
    </source>
</evidence>
<comment type="similarity">
    <text evidence="14 15">Belongs to the helicase family. Dicer subfamily.</text>
</comment>
<dbReference type="SUPFAM" id="SSF69065">
    <property type="entry name" value="RNase III domain-like"/>
    <property type="match status" value="2"/>
</dbReference>
<dbReference type="HAMAP" id="MF_00104">
    <property type="entry name" value="RNase_III"/>
    <property type="match status" value="1"/>
</dbReference>
<dbReference type="SMART" id="SM00949">
    <property type="entry name" value="PAZ"/>
    <property type="match status" value="1"/>
</dbReference>
<dbReference type="InterPro" id="IPR048512">
    <property type="entry name" value="Dicer_platform"/>
</dbReference>
<dbReference type="SUPFAM" id="SSF101690">
    <property type="entry name" value="PAZ domain"/>
    <property type="match status" value="1"/>
</dbReference>
<evidence type="ECO:0000259" key="16">
    <source>
        <dbReference type="PROSITE" id="PS50142"/>
    </source>
</evidence>
<dbReference type="InterPro" id="IPR005034">
    <property type="entry name" value="Dicer_dimerisation"/>
</dbReference>
<proteinExistence type="inferred from homology"/>
<dbReference type="InterPro" id="IPR027417">
    <property type="entry name" value="P-loop_NTPase"/>
</dbReference>
<dbReference type="GO" id="GO:0030422">
    <property type="term" value="P:siRNA processing"/>
    <property type="evidence" value="ECO:0000318"/>
    <property type="project" value="GO_Central"/>
</dbReference>
<dbReference type="InterPro" id="IPR036389">
    <property type="entry name" value="RNase_III_sf"/>
</dbReference>
<dbReference type="Gene3D" id="3.30.160.380">
    <property type="entry name" value="Dicer dimerisation domain"/>
    <property type="match status" value="1"/>
</dbReference>
<dbReference type="eggNOG" id="KOG0701">
    <property type="taxonomic scope" value="Eukaryota"/>
</dbReference>
<dbReference type="EMBL" id="KQ971312">
    <property type="protein sequence ID" value="EEZ99277.1"/>
    <property type="molecule type" value="Genomic_DNA"/>
</dbReference>
<reference evidence="21 22" key="2">
    <citation type="journal article" date="2010" name="Nucleic Acids Res.">
        <title>BeetleBase in 2010: revisions to provide comprehensive genomic information for Tribolium castaneum.</title>
        <authorList>
            <person name="Kim H.S."/>
            <person name="Murphy T."/>
            <person name="Xia J."/>
            <person name="Caragea D."/>
            <person name="Park Y."/>
            <person name="Beeman R.W."/>
            <person name="Lorenzen M.D."/>
            <person name="Butcher S."/>
            <person name="Manak J.R."/>
            <person name="Brown S.J."/>
        </authorList>
    </citation>
    <scope>GENOME REANNOTATION</scope>
    <source>
        <strain evidence="21 22">Georgia GA2</strain>
    </source>
</reference>
<dbReference type="Pfam" id="PF03368">
    <property type="entry name" value="Dicer_dimer"/>
    <property type="match status" value="1"/>
</dbReference>
<dbReference type="InterPro" id="IPR048513">
    <property type="entry name" value="Dicer_PBD"/>
</dbReference>
<keyword evidence="22" id="KW-1185">Reference proteome</keyword>
<protein>
    <submittedName>
        <fullName evidence="21">Endoribonuclease Dicer-like Protein</fullName>
    </submittedName>
</protein>
<dbReference type="GO" id="GO:0005737">
    <property type="term" value="C:cytoplasm"/>
    <property type="evidence" value="ECO:0000318"/>
    <property type="project" value="GO_Central"/>
</dbReference>
<name>D6WA66_TRICA</name>
<dbReference type="InterPro" id="IPR014001">
    <property type="entry name" value="Helicase_ATP-bd"/>
</dbReference>
<reference evidence="21 22" key="1">
    <citation type="journal article" date="2008" name="Nature">
        <title>The genome of the model beetle and pest Tribolium castaneum.</title>
        <authorList>
            <consortium name="Tribolium Genome Sequencing Consortium"/>
            <person name="Richards S."/>
            <person name="Gibbs R.A."/>
            <person name="Weinstock G.M."/>
            <person name="Brown S.J."/>
            <person name="Denell R."/>
            <person name="Beeman R.W."/>
            <person name="Gibbs R."/>
            <person name="Beeman R.W."/>
            <person name="Brown S.J."/>
            <person name="Bucher G."/>
            <person name="Friedrich M."/>
            <person name="Grimmelikhuijzen C.J."/>
            <person name="Klingler M."/>
            <person name="Lorenzen M."/>
            <person name="Richards S."/>
            <person name="Roth S."/>
            <person name="Schroder R."/>
            <person name="Tautz D."/>
            <person name="Zdobnov E.M."/>
            <person name="Muzny D."/>
            <person name="Gibbs R.A."/>
            <person name="Weinstock G.M."/>
            <person name="Attaway T."/>
            <person name="Bell S."/>
            <person name="Buhay C.J."/>
            <person name="Chandrabose M.N."/>
            <person name="Chavez D."/>
            <person name="Clerk-Blankenburg K.P."/>
            <person name="Cree A."/>
            <person name="Dao M."/>
            <person name="Davis C."/>
            <person name="Chacko J."/>
            <person name="Dinh H."/>
            <person name="Dugan-Rocha S."/>
            <person name="Fowler G."/>
            <person name="Garner T.T."/>
            <person name="Garnes J."/>
            <person name="Gnirke A."/>
            <person name="Hawes A."/>
            <person name="Hernandez J."/>
            <person name="Hines S."/>
            <person name="Holder M."/>
            <person name="Hume J."/>
            <person name="Jhangiani S.N."/>
            <person name="Joshi V."/>
            <person name="Khan Z.M."/>
            <person name="Jackson L."/>
            <person name="Kovar C."/>
            <person name="Kowis A."/>
            <person name="Lee S."/>
            <person name="Lewis L.R."/>
            <person name="Margolis J."/>
            <person name="Morgan M."/>
            <person name="Nazareth L.V."/>
            <person name="Nguyen N."/>
            <person name="Okwuonu G."/>
            <person name="Parker D."/>
            <person name="Richards S."/>
            <person name="Ruiz S.J."/>
            <person name="Santibanez J."/>
            <person name="Savard J."/>
            <person name="Scherer S.E."/>
            <person name="Schneider B."/>
            <person name="Sodergren E."/>
            <person name="Tautz D."/>
            <person name="Vattahil S."/>
            <person name="Villasana D."/>
            <person name="White C.S."/>
            <person name="Wright R."/>
            <person name="Park Y."/>
            <person name="Beeman R.W."/>
            <person name="Lord J."/>
            <person name="Oppert B."/>
            <person name="Lorenzen M."/>
            <person name="Brown S."/>
            <person name="Wang L."/>
            <person name="Savard J."/>
            <person name="Tautz D."/>
            <person name="Richards S."/>
            <person name="Weinstock G."/>
            <person name="Gibbs R.A."/>
            <person name="Liu Y."/>
            <person name="Worley K."/>
            <person name="Weinstock G."/>
            <person name="Elsik C.G."/>
            <person name="Reese J.T."/>
            <person name="Elhaik E."/>
            <person name="Landan G."/>
            <person name="Graur D."/>
            <person name="Arensburger P."/>
            <person name="Atkinson P."/>
            <person name="Beeman R.W."/>
            <person name="Beidler J."/>
            <person name="Brown S.J."/>
            <person name="Demuth J.P."/>
            <person name="Drury D.W."/>
            <person name="Du Y.Z."/>
            <person name="Fujiwara H."/>
            <person name="Lorenzen M."/>
            <person name="Maselli V."/>
            <person name="Osanai M."/>
            <person name="Park Y."/>
            <person name="Robertson H.M."/>
            <person name="Tu Z."/>
            <person name="Wang J.J."/>
            <person name="Wang S."/>
            <person name="Richards S."/>
            <person name="Song H."/>
            <person name="Zhang L."/>
            <person name="Sodergren E."/>
            <person name="Werner D."/>
            <person name="Stanke M."/>
            <person name="Morgenstern B."/>
            <person name="Solovyev V."/>
            <person name="Kosarev P."/>
            <person name="Brown G."/>
            <person name="Chen H.C."/>
            <person name="Ermolaeva O."/>
            <person name="Hlavina W."/>
            <person name="Kapustin Y."/>
            <person name="Kiryutin B."/>
            <person name="Kitts P."/>
            <person name="Maglott D."/>
            <person name="Pruitt K."/>
            <person name="Sapojnikov V."/>
            <person name="Souvorov A."/>
            <person name="Mackey A.J."/>
            <person name="Waterhouse R.M."/>
            <person name="Wyder S."/>
            <person name="Zdobnov E.M."/>
            <person name="Zdobnov E.M."/>
            <person name="Wyder S."/>
            <person name="Kriventseva E.V."/>
            <person name="Kadowaki T."/>
            <person name="Bork P."/>
            <person name="Aranda M."/>
            <person name="Bao R."/>
            <person name="Beermann A."/>
            <person name="Berns N."/>
            <person name="Bolognesi R."/>
            <person name="Bonneton F."/>
            <person name="Bopp D."/>
            <person name="Brown S.J."/>
            <person name="Bucher G."/>
            <person name="Butts T."/>
            <person name="Chaumot A."/>
            <person name="Denell R.E."/>
            <person name="Ferrier D.E."/>
            <person name="Friedrich M."/>
            <person name="Gordon C.M."/>
            <person name="Jindra M."/>
            <person name="Klingler M."/>
            <person name="Lan Q."/>
            <person name="Lattorff H.M."/>
            <person name="Laudet V."/>
            <person name="von Levetsow C."/>
            <person name="Liu Z."/>
            <person name="Lutz R."/>
            <person name="Lynch J.A."/>
            <person name="da Fonseca R.N."/>
            <person name="Posnien N."/>
            <person name="Reuter R."/>
            <person name="Roth S."/>
            <person name="Savard J."/>
            <person name="Schinko J.B."/>
            <person name="Schmitt C."/>
            <person name="Schoppmeier M."/>
            <person name="Schroder R."/>
            <person name="Shippy T.D."/>
            <person name="Simonnet F."/>
            <person name="Marques-Souza H."/>
            <person name="Tautz D."/>
            <person name="Tomoyasu Y."/>
            <person name="Trauner J."/>
            <person name="Van der Zee M."/>
            <person name="Vervoort M."/>
            <person name="Wittkopp N."/>
            <person name="Wimmer E.A."/>
            <person name="Yang X."/>
            <person name="Jones A.K."/>
            <person name="Sattelle D.B."/>
            <person name="Ebert P.R."/>
            <person name="Nelson D."/>
            <person name="Scott J.G."/>
            <person name="Beeman R.W."/>
            <person name="Muthukrishnan S."/>
            <person name="Kramer K.J."/>
            <person name="Arakane Y."/>
            <person name="Beeman R.W."/>
            <person name="Zhu Q."/>
            <person name="Hogenkamp D."/>
            <person name="Dixit R."/>
            <person name="Oppert B."/>
            <person name="Jiang H."/>
            <person name="Zou Z."/>
            <person name="Marshall J."/>
            <person name="Elpidina E."/>
            <person name="Vinokurov K."/>
            <person name="Oppert C."/>
            <person name="Zou Z."/>
            <person name="Evans J."/>
            <person name="Lu Z."/>
            <person name="Zhao P."/>
            <person name="Sumathipala N."/>
            <person name="Altincicek B."/>
            <person name="Vilcinskas A."/>
            <person name="Williams M."/>
            <person name="Hultmark D."/>
            <person name="Hetru C."/>
            <person name="Jiang H."/>
            <person name="Grimmelikhuijzen C.J."/>
            <person name="Hauser F."/>
            <person name="Cazzamali G."/>
            <person name="Williamson M."/>
            <person name="Park Y."/>
            <person name="Li B."/>
            <person name="Tanaka Y."/>
            <person name="Predel R."/>
            <person name="Neupert S."/>
            <person name="Schachtner J."/>
            <person name="Verleyen P."/>
            <person name="Raible F."/>
            <person name="Bork P."/>
            <person name="Friedrich M."/>
            <person name="Walden K.K."/>
            <person name="Robertson H.M."/>
            <person name="Angeli S."/>
            <person name="Foret S."/>
            <person name="Bucher G."/>
            <person name="Schuetz S."/>
            <person name="Maleszka R."/>
            <person name="Wimmer E.A."/>
            <person name="Beeman R.W."/>
            <person name="Lorenzen M."/>
            <person name="Tomoyasu Y."/>
            <person name="Miller S.C."/>
            <person name="Grossmann D."/>
            <person name="Bucher G."/>
        </authorList>
    </citation>
    <scope>NUCLEOTIDE SEQUENCE [LARGE SCALE GENOMIC DNA]</scope>
    <source>
        <strain evidence="21 22">Georgia GA2</strain>
    </source>
</reference>
<keyword evidence="13" id="KW-0464">Manganese</keyword>
<keyword evidence="9" id="KW-0347">Helicase</keyword>
<dbReference type="PhylomeDB" id="D6WA66"/>
<dbReference type="SMART" id="SM00535">
    <property type="entry name" value="RIBOc"/>
    <property type="match status" value="2"/>
</dbReference>
<dbReference type="Pfam" id="PF20931">
    <property type="entry name" value="Dicer_platform"/>
    <property type="match status" value="1"/>
</dbReference>
<dbReference type="InterPro" id="IPR036085">
    <property type="entry name" value="PAZ_dom_sf"/>
</dbReference>
<evidence type="ECO:0000313" key="21">
    <source>
        <dbReference type="EMBL" id="EEZ99277.1"/>
    </source>
</evidence>
<evidence type="ECO:0000256" key="12">
    <source>
        <dbReference type="ARBA" id="ARBA00023158"/>
    </source>
</evidence>
<dbReference type="GO" id="GO:0031054">
    <property type="term" value="P:pre-miRNA processing"/>
    <property type="evidence" value="ECO:0000318"/>
    <property type="project" value="GO_Central"/>
</dbReference>
<dbReference type="InterPro" id="IPR006935">
    <property type="entry name" value="Helicase/UvrB_N"/>
</dbReference>
<dbReference type="OrthoDB" id="416741at2759"/>
<keyword evidence="3" id="KW-0540">Nuclease</keyword>
<dbReference type="Pfam" id="PF20932">
    <property type="entry name" value="Dicer_dsRBD"/>
    <property type="match status" value="1"/>
</dbReference>
<dbReference type="Gene3D" id="3.40.50.300">
    <property type="entry name" value="P-loop containing nucleotide triphosphate hydrolases"/>
    <property type="match status" value="2"/>
</dbReference>
<dbReference type="GO" id="GO:0005524">
    <property type="term" value="F:ATP binding"/>
    <property type="evidence" value="ECO:0007669"/>
    <property type="project" value="UniProtKB-KW"/>
</dbReference>
<feature type="domain" description="Dicer dsRNA-binding fold" evidence="20">
    <location>
        <begin position="565"/>
        <end position="658"/>
    </location>
</feature>
<dbReference type="Gene3D" id="1.10.1520.10">
    <property type="entry name" value="Ribonuclease III domain"/>
    <property type="match status" value="2"/>
</dbReference>
<dbReference type="InterPro" id="IPR003100">
    <property type="entry name" value="PAZ_dom"/>
</dbReference>
<dbReference type="PROSITE" id="PS00517">
    <property type="entry name" value="RNASE_3_1"/>
    <property type="match status" value="1"/>
</dbReference>
<evidence type="ECO:0000259" key="20">
    <source>
        <dbReference type="PROSITE" id="PS51327"/>
    </source>
</evidence>
<gene>
    <name evidence="21" type="primary">AUGUSTUS-3.0.2_01108</name>
    <name evidence="21" type="ORF">TcasGA2_TC001108</name>
</gene>
<dbReference type="Gene3D" id="3.30.160.20">
    <property type="match status" value="1"/>
</dbReference>
<keyword evidence="6" id="KW-0547">Nucleotide-binding</keyword>
<evidence type="ECO:0000256" key="1">
    <source>
        <dbReference type="ARBA" id="ARBA00001936"/>
    </source>
</evidence>
<dbReference type="PROSITE" id="PS50142">
    <property type="entry name" value="RNASE_3_2"/>
    <property type="match status" value="2"/>
</dbReference>
<dbReference type="InterPro" id="IPR038248">
    <property type="entry name" value="Dicer_dimer_sf"/>
</dbReference>
<dbReference type="CDD" id="cd18034">
    <property type="entry name" value="DEXHc_dicer"/>
    <property type="match status" value="1"/>
</dbReference>
<comment type="cofactor">
    <cofactor evidence="1">
        <name>Mn(2+)</name>
        <dbReference type="ChEBI" id="CHEBI:29035"/>
    </cofactor>
</comment>
<feature type="domain" description="Helicase ATP-binding" evidence="18">
    <location>
        <begin position="16"/>
        <end position="192"/>
    </location>
</feature>
<dbReference type="PROSITE" id="PS51327">
    <property type="entry name" value="DICER_DSRBF"/>
    <property type="match status" value="1"/>
</dbReference>
<dbReference type="PROSITE" id="PS50821">
    <property type="entry name" value="PAZ"/>
    <property type="match status" value="1"/>
</dbReference>
<evidence type="ECO:0000256" key="10">
    <source>
        <dbReference type="ARBA" id="ARBA00022840"/>
    </source>
</evidence>
<dbReference type="GO" id="GO:0003677">
    <property type="term" value="F:DNA binding"/>
    <property type="evidence" value="ECO:0007669"/>
    <property type="project" value="InterPro"/>
</dbReference>
<keyword evidence="11" id="KW-0460">Magnesium</keyword>
<dbReference type="CDD" id="cd15903">
    <property type="entry name" value="Dicer_PBD"/>
    <property type="match status" value="1"/>
</dbReference>
<dbReference type="InterPro" id="IPR044441">
    <property type="entry name" value="DICER_DSRM"/>
</dbReference>
<dbReference type="PROSITE" id="PS51192">
    <property type="entry name" value="HELICASE_ATP_BIND_1"/>
    <property type="match status" value="1"/>
</dbReference>
<dbReference type="CDD" id="cd00593">
    <property type="entry name" value="RIBOc"/>
    <property type="match status" value="2"/>
</dbReference>
<keyword evidence="4" id="KW-0479">Metal-binding</keyword>
<evidence type="ECO:0000256" key="15">
    <source>
        <dbReference type="PROSITE-ProRule" id="PRU00657"/>
    </source>
</evidence>
<dbReference type="InterPro" id="IPR001650">
    <property type="entry name" value="Helicase_C-like"/>
</dbReference>
<sequence length="1623" mass="186056">MDEEDELKPRNYQVNLMEIAIRENTIIYLPTGSGKTFIAIMVLKQLCAPILRPYSDGGKISVILVNSVALVDQHGKYVRDHATFSVGTYTGEMNVDFWSEAEWEQQFNKYQVVIMTSQIMVNLINNRFIDLGKVNLMIFDECHHGVEDQPMRQIMKHFHSCTDKPRVLGLTATLLNGNCKLSKVMDEIRSLEVTFHSKVATVEGLDVVVGYSTNPQELFKVCQPGALSLDAKQVLNNLRQLINDLEHINIKDEQNSVNLLQSETLKPLEPSDVLKSLRNLISDLMIHIEMLGAFGGHIACVAHMIQIERIKKHCQNHQLFIVLNYVMTIMGTTKLLLEETMAGYEPLEKIRKFSSDKVLKVFEILDEYKTKSDEELCCLVFTKRRFTAKVLHHIIDKASQVDPKFYHIKSNFVVGNKNNPYNDTRENLYITKKNREVLNSFVSKEINVLVSSNVLEEGVDIPKCTLVIKFDKSEDYRSYIQSKGRARHIKSLYYTIVETTDVAKYDKKYSAFKEIENLVNDLLIGKNSERDHPNLSEIRNMYNEDKLEPYYVNGPNSAQVNMTSAVALLCRYCSNLASDKYTTYAPEWYYEEDSSSAKLRVVIFLPVVCPLIDPIVGPYMHNKKDAKRAAALVACIKLHQCGELDNNLLPWKKQLDEADVSYLFTHWPQEKESDAGNKKKKRLHDKEIAPSVKSAIQPDRVLYLHTININPQYKRSDDLKNAVTIYDLYKTPLKFGLLSPKPLPDLCKFPLFDSNGTLEIEIRNNVREVEFAANEMKEMREFHFLVFNDLLEILKEFLIFDNTGMNSEMLLVVPVQDRCGDVCVDFRVIRDNKNLKNKLEPAATERINLNVTEETYLHKIVSPWYRSPPKMYVVTKVCPDKSALSRFPNHEYPNFVSYYSEKHSLSILDPSQPLLLVKGLSERLNAFKPRGAGGKRKKEKMYEELEEYLIPELVIKQEFPSCLWIQARFLPSILSRLAYLLKLQQLQVDIARGIGAKAEYLKDCPPLELNLHLLHYEPNDPQLTQESDKSTPLIDNCLALECPKNLRTIQYNKDFAAKMLEAEYYWKTIEEPKDIERNINVTVMDIEYYETFISHQPSKTGRLLKNDSPVKQQNVPAITYDCQFEAKQLQILDVQFDNQSPNLCQIYQALTAAEANDIVNLERLETLGDSFLKFVASLYIIFKFPTYNEGKSTTLKGKLVSNKNLYYLGVRKNLGGILKNSDLSPSDWVPPCFCIPQTISKAIGNKEYSVVSLFNCCISPEEQVSGNLNRKTLSDMTTEEIAPDEENSYGNMCNFLNKQYVGDKSIADSVEALLGAYFLSGGIQGGIKFMEWIGILPLSEQIQRLIETTQVDPVLNKKSTKTDVDFHMPQWREIEQRLGYTFTNRAFLLQALTHSSYSPNRITLSYERLEFLGDAVLDFLITCYIFEHCGHLEPGQVTDLRSSLVNNNTFASLVVRCGFHKFLLMMNSNLQGHIDKFADYLASKNYVIDDEVLILLEEDEMNIAEYVDVPKVLGDIFEALAGAIYLDSNKDLKTVWRVFYKIIWREIDLFSKNVPKNVIRRLYECHTVYPPQFSKALEVGNQKTMVSLDFMCEGRKKRVHGFGTNKILAKRAAAKIALRALKL</sequence>
<keyword evidence="15" id="KW-0694">RNA-binding</keyword>
<dbReference type="OMA" id="YHVNRMC"/>
<keyword evidence="8" id="KW-0378">Hydrolase</keyword>
<keyword evidence="7" id="KW-0255">Endonuclease</keyword>
<dbReference type="KEGG" id="tca:658023"/>
<dbReference type="GO" id="GO:0003723">
    <property type="term" value="F:RNA binding"/>
    <property type="evidence" value="ECO:0000318"/>
    <property type="project" value="GO_Central"/>
</dbReference>
<dbReference type="Proteomes" id="UP000007266">
    <property type="component" value="Linkage group 2"/>
</dbReference>
<dbReference type="Pfam" id="PF04851">
    <property type="entry name" value="ResIII"/>
    <property type="match status" value="1"/>
</dbReference>
<evidence type="ECO:0000256" key="2">
    <source>
        <dbReference type="ARBA" id="ARBA00001946"/>
    </source>
</evidence>
<evidence type="ECO:0000256" key="5">
    <source>
        <dbReference type="ARBA" id="ARBA00022737"/>
    </source>
</evidence>
<evidence type="ECO:0000256" key="14">
    <source>
        <dbReference type="ARBA" id="ARBA00035116"/>
    </source>
</evidence>
<organism evidence="21 22">
    <name type="scientific">Tribolium castaneum</name>
    <name type="common">Red flour beetle</name>
    <dbReference type="NCBI Taxonomy" id="7070"/>
    <lineage>
        <taxon>Eukaryota</taxon>
        <taxon>Metazoa</taxon>
        <taxon>Ecdysozoa</taxon>
        <taxon>Arthropoda</taxon>
        <taxon>Hexapoda</taxon>
        <taxon>Insecta</taxon>
        <taxon>Pterygota</taxon>
        <taxon>Neoptera</taxon>
        <taxon>Endopterygota</taxon>
        <taxon>Coleoptera</taxon>
        <taxon>Polyphaga</taxon>
        <taxon>Cucujiformia</taxon>
        <taxon>Tenebrionidae</taxon>
        <taxon>Tenebrionidae incertae sedis</taxon>
        <taxon>Tribolium</taxon>
    </lineage>
</organism>
<dbReference type="PROSITE" id="PS51194">
    <property type="entry name" value="HELICASE_CTER"/>
    <property type="match status" value="1"/>
</dbReference>
<evidence type="ECO:0000256" key="3">
    <source>
        <dbReference type="ARBA" id="ARBA00022722"/>
    </source>
</evidence>
<dbReference type="GO" id="GO:0004530">
    <property type="term" value="F:deoxyribonuclease I activity"/>
    <property type="evidence" value="ECO:0000318"/>
    <property type="project" value="GO_Central"/>
</dbReference>
<dbReference type="GO" id="GO:0004525">
    <property type="term" value="F:ribonuclease III activity"/>
    <property type="evidence" value="ECO:0000318"/>
    <property type="project" value="GO_Central"/>
</dbReference>
<dbReference type="PANTHER" id="PTHR14950:SF37">
    <property type="entry name" value="ENDORIBONUCLEASE DICER"/>
    <property type="match status" value="1"/>
</dbReference>
<dbReference type="InterPro" id="IPR011907">
    <property type="entry name" value="RNase_III"/>
</dbReference>
<dbReference type="Pfam" id="PF02170">
    <property type="entry name" value="PAZ"/>
    <property type="match status" value="1"/>
</dbReference>
<dbReference type="SUPFAM" id="SSF54768">
    <property type="entry name" value="dsRNA-binding domain-like"/>
    <property type="match status" value="1"/>
</dbReference>
<evidence type="ECO:0000256" key="13">
    <source>
        <dbReference type="ARBA" id="ARBA00023211"/>
    </source>
</evidence>
<dbReference type="FunFam" id="1.10.1520.10:FF:000005">
    <property type="entry name" value="Putative endoribonuclease dicer"/>
    <property type="match status" value="1"/>
</dbReference>
<dbReference type="FunFam" id="3.30.160.380:FF:000001">
    <property type="entry name" value="Endoribonuclease dicer-like 1"/>
    <property type="match status" value="1"/>
</dbReference>
<dbReference type="PANTHER" id="PTHR14950">
    <property type="entry name" value="DICER-RELATED"/>
    <property type="match status" value="1"/>
</dbReference>
<evidence type="ECO:0000256" key="6">
    <source>
        <dbReference type="ARBA" id="ARBA00022741"/>
    </source>
</evidence>
<evidence type="ECO:0000256" key="7">
    <source>
        <dbReference type="ARBA" id="ARBA00022759"/>
    </source>
</evidence>
<dbReference type="Gene3D" id="2.170.260.10">
    <property type="entry name" value="paz domain"/>
    <property type="match status" value="1"/>
</dbReference>
<dbReference type="GO" id="GO:0006309">
    <property type="term" value="P:apoptotic DNA fragmentation"/>
    <property type="evidence" value="ECO:0000318"/>
    <property type="project" value="GO_Central"/>
</dbReference>
<dbReference type="SMART" id="SM00487">
    <property type="entry name" value="DEXDc"/>
    <property type="match status" value="1"/>
</dbReference>
<dbReference type="Pfam" id="PF00271">
    <property type="entry name" value="Helicase_C"/>
    <property type="match status" value="1"/>
</dbReference>
<evidence type="ECO:0000256" key="8">
    <source>
        <dbReference type="ARBA" id="ARBA00022801"/>
    </source>
</evidence>
<evidence type="ECO:0000259" key="18">
    <source>
        <dbReference type="PROSITE" id="PS51192"/>
    </source>
</evidence>
<dbReference type="GO" id="GO:0006364">
    <property type="term" value="P:rRNA processing"/>
    <property type="evidence" value="ECO:0007669"/>
    <property type="project" value="InterPro"/>
</dbReference>
<evidence type="ECO:0000313" key="22">
    <source>
        <dbReference type="Proteomes" id="UP000007266"/>
    </source>
</evidence>
<dbReference type="InterPro" id="IPR000999">
    <property type="entry name" value="RNase_III_dom"/>
</dbReference>
<dbReference type="Pfam" id="PF00636">
    <property type="entry name" value="Ribonuclease_3"/>
    <property type="match status" value="2"/>
</dbReference>
<dbReference type="HOGENOM" id="CLU_000907_4_4_1"/>
<dbReference type="GO" id="GO:0046872">
    <property type="term" value="F:metal ion binding"/>
    <property type="evidence" value="ECO:0007669"/>
    <property type="project" value="UniProtKB-KW"/>
</dbReference>
<feature type="domain" description="PAZ" evidence="17">
    <location>
        <begin position="827"/>
        <end position="958"/>
    </location>
</feature>
<keyword evidence="12" id="KW-0943">RNA-mediated gene silencing</keyword>
<dbReference type="FunFam" id="3.40.50.300:FF:000628">
    <property type="entry name" value="Endoribonuclease Dicer"/>
    <property type="match status" value="1"/>
</dbReference>